<dbReference type="EMBL" id="JAGGMR010000001">
    <property type="protein sequence ID" value="MBP2191557.1"/>
    <property type="molecule type" value="Genomic_DNA"/>
</dbReference>
<comment type="pathway">
    <text evidence="1">Isoprenoid biosynthesis; isopentenyl diphosphate biosynthesis via mevalonate pathway; isopentenyl diphosphate from (R)-mevalonate: step 2/3.</text>
</comment>
<comment type="caution">
    <text evidence="9">The sequence shown here is derived from an EMBL/GenBank/DDBJ whole genome shotgun (WGS) entry which is preliminary data.</text>
</comment>
<keyword evidence="6" id="KW-0067">ATP-binding</keyword>
<dbReference type="InterPro" id="IPR005917">
    <property type="entry name" value="Pmev_kinase_bact"/>
</dbReference>
<keyword evidence="3 9" id="KW-0808">Transferase</keyword>
<accession>A0ABS4QIM3</accession>
<evidence type="ECO:0000313" key="10">
    <source>
        <dbReference type="Proteomes" id="UP001519325"/>
    </source>
</evidence>
<keyword evidence="5 9" id="KW-0418">Kinase</keyword>
<dbReference type="Gene3D" id="3.30.230.10">
    <property type="match status" value="1"/>
</dbReference>
<dbReference type="SUPFAM" id="SSF55060">
    <property type="entry name" value="GHMP Kinase, C-terminal domain"/>
    <property type="match status" value="1"/>
</dbReference>
<sequence length="363" mass="37949">MIAFRAPGKLFIAGEYAVLDPGGAAVLVAVDRYVTATVTEPRTETVSTPNVDGHSDIRCERIDGRAITPRPQRPGFDYVLAAVAAVERLAIEYGRQPQPFELTTRGRGFADPAGRKLGLGSSAAATVATIGALQAFYGLGLGLVQRFKLALLATLMVNPQTSGGDLAASTWGGWVHYRSPDRRWINAFAARNGSAATVHTPWPGLAVRQLDQPNSVDLLVGSTGRPASTPTLTRLFHRGARPPAADRAFVTASNACVQRLVTAIDSDDVAVIQVEIRQARTLLADLDALSGLGILTDRLTALCAAAEAAGAAAKPSGAGGGDCGIAIACRDRPEIAVEVDQRWRGAGILPLPLHVPASEGIGI</sequence>
<dbReference type="InterPro" id="IPR036554">
    <property type="entry name" value="GHMP_kinase_C_sf"/>
</dbReference>
<dbReference type="InterPro" id="IPR035102">
    <property type="entry name" value="Phosphomevalonate_kinase"/>
</dbReference>
<dbReference type="InterPro" id="IPR020568">
    <property type="entry name" value="Ribosomal_Su5_D2-typ_SF"/>
</dbReference>
<protein>
    <recommendedName>
        <fullName evidence="2">phosphomevalonate kinase</fullName>
        <ecNumber evidence="2">2.7.4.2</ecNumber>
    </recommendedName>
</protein>
<dbReference type="PANTHER" id="PTHR31814:SF2">
    <property type="entry name" value="PHOSPHOMEVALONATE KINASE"/>
    <property type="match status" value="1"/>
</dbReference>
<dbReference type="PANTHER" id="PTHR31814">
    <property type="match status" value="1"/>
</dbReference>
<dbReference type="InterPro" id="IPR006204">
    <property type="entry name" value="GHMP_kinase_N_dom"/>
</dbReference>
<dbReference type="InterPro" id="IPR014721">
    <property type="entry name" value="Ribsml_uS5_D2-typ_fold_subgr"/>
</dbReference>
<keyword evidence="10" id="KW-1185">Reference proteome</keyword>
<dbReference type="Pfam" id="PF08544">
    <property type="entry name" value="GHMP_kinases_C"/>
    <property type="match status" value="1"/>
</dbReference>
<feature type="domain" description="GHMP kinase C-terminal" evidence="8">
    <location>
        <begin position="288"/>
        <end position="332"/>
    </location>
</feature>
<evidence type="ECO:0000259" key="8">
    <source>
        <dbReference type="Pfam" id="PF08544"/>
    </source>
</evidence>
<dbReference type="InterPro" id="IPR013750">
    <property type="entry name" value="GHMP_kinase_C_dom"/>
</dbReference>
<dbReference type="EC" id="2.7.4.2" evidence="2"/>
<dbReference type="SUPFAM" id="SSF54211">
    <property type="entry name" value="Ribosomal protein S5 domain 2-like"/>
    <property type="match status" value="1"/>
</dbReference>
<organism evidence="9 10">
    <name type="scientific">Nocardia goodfellowii</name>
    <dbReference type="NCBI Taxonomy" id="882446"/>
    <lineage>
        <taxon>Bacteria</taxon>
        <taxon>Bacillati</taxon>
        <taxon>Actinomycetota</taxon>
        <taxon>Actinomycetes</taxon>
        <taxon>Mycobacteriales</taxon>
        <taxon>Nocardiaceae</taxon>
        <taxon>Nocardia</taxon>
    </lineage>
</organism>
<evidence type="ECO:0000256" key="1">
    <source>
        <dbReference type="ARBA" id="ARBA00005017"/>
    </source>
</evidence>
<gene>
    <name evidence="9" type="ORF">BJ987_004458</name>
</gene>
<evidence type="ECO:0000256" key="4">
    <source>
        <dbReference type="ARBA" id="ARBA00022741"/>
    </source>
</evidence>
<evidence type="ECO:0000313" key="9">
    <source>
        <dbReference type="EMBL" id="MBP2191557.1"/>
    </source>
</evidence>
<dbReference type="GO" id="GO:0004631">
    <property type="term" value="F:phosphomevalonate kinase activity"/>
    <property type="evidence" value="ECO:0007669"/>
    <property type="project" value="UniProtKB-EC"/>
</dbReference>
<feature type="domain" description="GHMP kinase N-terminal" evidence="7">
    <location>
        <begin position="83"/>
        <end position="173"/>
    </location>
</feature>
<evidence type="ECO:0000259" key="7">
    <source>
        <dbReference type="Pfam" id="PF00288"/>
    </source>
</evidence>
<keyword evidence="4" id="KW-0547">Nucleotide-binding</keyword>
<dbReference type="Gene3D" id="3.30.70.890">
    <property type="entry name" value="GHMP kinase, C-terminal domain"/>
    <property type="match status" value="1"/>
</dbReference>
<dbReference type="PRINTS" id="PR00959">
    <property type="entry name" value="MEVGALKINASE"/>
</dbReference>
<dbReference type="Pfam" id="PF00288">
    <property type="entry name" value="GHMP_kinases_N"/>
    <property type="match status" value="1"/>
</dbReference>
<name>A0ABS4QIM3_9NOCA</name>
<proteinExistence type="predicted"/>
<evidence type="ECO:0000256" key="6">
    <source>
        <dbReference type="ARBA" id="ARBA00022840"/>
    </source>
</evidence>
<reference evidence="9 10" key="1">
    <citation type="submission" date="2021-03" db="EMBL/GenBank/DDBJ databases">
        <title>Sequencing the genomes of 1000 actinobacteria strains.</title>
        <authorList>
            <person name="Klenk H.-P."/>
        </authorList>
    </citation>
    <scope>NUCLEOTIDE SEQUENCE [LARGE SCALE GENOMIC DNA]</scope>
    <source>
        <strain evidence="9 10">DSM 45516</strain>
    </source>
</reference>
<dbReference type="NCBIfam" id="TIGR01220">
    <property type="entry name" value="Pmev_kin_Gr_pos"/>
    <property type="match status" value="1"/>
</dbReference>
<dbReference type="RefSeq" id="WP_209893337.1">
    <property type="nucleotide sequence ID" value="NZ_JAGGMR010000001.1"/>
</dbReference>
<dbReference type="Proteomes" id="UP001519325">
    <property type="component" value="Unassembled WGS sequence"/>
</dbReference>
<evidence type="ECO:0000256" key="3">
    <source>
        <dbReference type="ARBA" id="ARBA00022679"/>
    </source>
</evidence>
<evidence type="ECO:0000256" key="2">
    <source>
        <dbReference type="ARBA" id="ARBA00012958"/>
    </source>
</evidence>
<evidence type="ECO:0000256" key="5">
    <source>
        <dbReference type="ARBA" id="ARBA00022777"/>
    </source>
</evidence>